<protein>
    <submittedName>
        <fullName evidence="1">28804_t:CDS:1</fullName>
    </submittedName>
</protein>
<evidence type="ECO:0000313" key="1">
    <source>
        <dbReference type="EMBL" id="CAG8838723.1"/>
    </source>
</evidence>
<feature type="non-terminal residue" evidence="1">
    <location>
        <position position="125"/>
    </location>
</feature>
<feature type="non-terminal residue" evidence="1">
    <location>
        <position position="1"/>
    </location>
</feature>
<dbReference type="Proteomes" id="UP000789920">
    <property type="component" value="Unassembled WGS sequence"/>
</dbReference>
<comment type="caution">
    <text evidence="1">The sequence shown here is derived from an EMBL/GenBank/DDBJ whole genome shotgun (WGS) entry which is preliminary data.</text>
</comment>
<proteinExistence type="predicted"/>
<evidence type="ECO:0000313" key="2">
    <source>
        <dbReference type="Proteomes" id="UP000789920"/>
    </source>
</evidence>
<organism evidence="1 2">
    <name type="scientific">Racocetra persica</name>
    <dbReference type="NCBI Taxonomy" id="160502"/>
    <lineage>
        <taxon>Eukaryota</taxon>
        <taxon>Fungi</taxon>
        <taxon>Fungi incertae sedis</taxon>
        <taxon>Mucoromycota</taxon>
        <taxon>Glomeromycotina</taxon>
        <taxon>Glomeromycetes</taxon>
        <taxon>Diversisporales</taxon>
        <taxon>Gigasporaceae</taxon>
        <taxon>Racocetra</taxon>
    </lineage>
</organism>
<name>A0ACA9SH30_9GLOM</name>
<accession>A0ACA9SH30</accession>
<keyword evidence="2" id="KW-1185">Reference proteome</keyword>
<sequence>SIVNKITQDKDRKNTIKDQIDELETLVQCYGLEDTQIVEILEVIIKGKLDDSDVRKLIKLLVPRNKVSEVSVIKIFGNLGNRNVKHSIQALLLRWVVLVYDFIRDHSKLLRLYGVIFHYLEYTTL</sequence>
<dbReference type="EMBL" id="CAJVQC010121445">
    <property type="protein sequence ID" value="CAG8838723.1"/>
    <property type="molecule type" value="Genomic_DNA"/>
</dbReference>
<gene>
    <name evidence="1" type="ORF">RPERSI_LOCUS30782</name>
</gene>
<reference evidence="1" key="1">
    <citation type="submission" date="2021-06" db="EMBL/GenBank/DDBJ databases">
        <authorList>
            <person name="Kallberg Y."/>
            <person name="Tangrot J."/>
            <person name="Rosling A."/>
        </authorList>
    </citation>
    <scope>NUCLEOTIDE SEQUENCE</scope>
    <source>
        <strain evidence="1">MA461A</strain>
    </source>
</reference>